<dbReference type="HAMAP" id="MF_01216">
    <property type="entry name" value="Azoreductase_type1"/>
    <property type="match status" value="1"/>
</dbReference>
<dbReference type="Pfam" id="PF02525">
    <property type="entry name" value="Flavodoxin_2"/>
    <property type="match status" value="1"/>
</dbReference>
<dbReference type="SUPFAM" id="SSF52218">
    <property type="entry name" value="Flavoproteins"/>
    <property type="match status" value="1"/>
</dbReference>
<evidence type="ECO:0000256" key="6">
    <source>
        <dbReference type="HAMAP-Rule" id="MF_01216"/>
    </source>
</evidence>
<evidence type="ECO:0000256" key="1">
    <source>
        <dbReference type="ARBA" id="ARBA00022630"/>
    </source>
</evidence>
<evidence type="ECO:0000256" key="3">
    <source>
        <dbReference type="ARBA" id="ARBA00023002"/>
    </source>
</evidence>
<dbReference type="GO" id="GO:0016652">
    <property type="term" value="F:oxidoreductase activity, acting on NAD(P)H as acceptor"/>
    <property type="evidence" value="ECO:0007669"/>
    <property type="project" value="UniProtKB-UniRule"/>
</dbReference>
<evidence type="ECO:0000256" key="4">
    <source>
        <dbReference type="ARBA" id="ARBA00023027"/>
    </source>
</evidence>
<dbReference type="OrthoDB" id="9787136at2"/>
<evidence type="ECO:0000256" key="5">
    <source>
        <dbReference type="ARBA" id="ARBA00048542"/>
    </source>
</evidence>
<dbReference type="InterPro" id="IPR029039">
    <property type="entry name" value="Flavoprotein-like_sf"/>
</dbReference>
<dbReference type="EC" id="1.7.1.17" evidence="6"/>
<protein>
    <recommendedName>
        <fullName evidence="6">FMN dependent NADH:quinone oxidoreductase</fullName>
        <ecNumber evidence="6">1.6.5.-</ecNumber>
    </recommendedName>
    <alternativeName>
        <fullName evidence="6">Azo-dye reductase</fullName>
    </alternativeName>
    <alternativeName>
        <fullName evidence="6">FMN-dependent NADH-azo compound oxidoreductase</fullName>
    </alternativeName>
    <alternativeName>
        <fullName evidence="6">FMN-dependent NADH-azoreductase</fullName>
        <ecNumber evidence="6">1.7.1.17</ecNumber>
    </alternativeName>
</protein>
<feature type="domain" description="Flavodoxin-like fold" evidence="7">
    <location>
        <begin position="2"/>
        <end position="200"/>
    </location>
</feature>
<dbReference type="EC" id="1.6.5.-" evidence="6"/>
<sequence length="206" mass="21592">MSKILNVQSSPDLANSASRAVSKAFIDRYQAAMPNTTVDNLDLVATPPTHFGPSHLRAFFATGDEAEPENQATLAASDTYVSQLIGADIVVLGTPMHNYSVASTMKSWIDNILRVGKTFQYSETGPVGLLSGKKVVIVVGSGGIYSEGPASAFEHCGNYLRDIFTVIGLTDTTILRAEGLAFGPEAAAQGLAKGIADAQSLADQLG</sequence>
<organism evidence="8 9">
    <name type="scientific">Yoonia sediminilitoris</name>
    <dbReference type="NCBI Taxonomy" id="1286148"/>
    <lineage>
        <taxon>Bacteria</taxon>
        <taxon>Pseudomonadati</taxon>
        <taxon>Pseudomonadota</taxon>
        <taxon>Alphaproteobacteria</taxon>
        <taxon>Rhodobacterales</taxon>
        <taxon>Paracoccaceae</taxon>
        <taxon>Yoonia</taxon>
    </lineage>
</organism>
<dbReference type="PANTHER" id="PTHR43741:SF4">
    <property type="entry name" value="FMN-DEPENDENT NADH:QUINONE OXIDOREDUCTASE"/>
    <property type="match status" value="1"/>
</dbReference>
<dbReference type="GO" id="GO:0009055">
    <property type="term" value="F:electron transfer activity"/>
    <property type="evidence" value="ECO:0007669"/>
    <property type="project" value="UniProtKB-UniRule"/>
</dbReference>
<feature type="binding site" evidence="6">
    <location>
        <position position="10"/>
    </location>
    <ligand>
        <name>FMN</name>
        <dbReference type="ChEBI" id="CHEBI:58210"/>
    </ligand>
</feature>
<accession>A0A2T6K8Q3</accession>
<keyword evidence="2 6" id="KW-0288">FMN</keyword>
<dbReference type="Gene3D" id="3.40.50.360">
    <property type="match status" value="1"/>
</dbReference>
<comment type="function">
    <text evidence="6">Quinone reductase that provides resistance to thiol-specific stress caused by electrophilic quinones.</text>
</comment>
<evidence type="ECO:0000259" key="7">
    <source>
        <dbReference type="Pfam" id="PF02525"/>
    </source>
</evidence>
<comment type="cofactor">
    <cofactor evidence="6">
        <name>FMN</name>
        <dbReference type="ChEBI" id="CHEBI:58210"/>
    </cofactor>
    <text evidence="6">Binds 1 FMN per subunit.</text>
</comment>
<evidence type="ECO:0000256" key="2">
    <source>
        <dbReference type="ARBA" id="ARBA00022643"/>
    </source>
</evidence>
<gene>
    <name evidence="6" type="primary">azoR</name>
    <name evidence="8" type="ORF">C8N45_11591</name>
</gene>
<keyword evidence="4 6" id="KW-0520">NAD</keyword>
<comment type="caution">
    <text evidence="8">The sequence shown here is derived from an EMBL/GenBank/DDBJ whole genome shotgun (WGS) entry which is preliminary data.</text>
</comment>
<dbReference type="GO" id="GO:0010181">
    <property type="term" value="F:FMN binding"/>
    <property type="evidence" value="ECO:0007669"/>
    <property type="project" value="UniProtKB-UniRule"/>
</dbReference>
<dbReference type="AlphaFoldDB" id="A0A2T6K8Q3"/>
<dbReference type="GO" id="GO:0016655">
    <property type="term" value="F:oxidoreductase activity, acting on NAD(P)H, quinone or similar compound as acceptor"/>
    <property type="evidence" value="ECO:0007669"/>
    <property type="project" value="InterPro"/>
</dbReference>
<keyword evidence="9" id="KW-1185">Reference proteome</keyword>
<dbReference type="InterPro" id="IPR050104">
    <property type="entry name" value="FMN-dep_NADH:Q_OxRdtase_AzoR1"/>
</dbReference>
<evidence type="ECO:0000313" key="8">
    <source>
        <dbReference type="EMBL" id="PUB11107.1"/>
    </source>
</evidence>
<reference evidence="8 9" key="1">
    <citation type="submission" date="2018-04" db="EMBL/GenBank/DDBJ databases">
        <title>Genomic Encyclopedia of Archaeal and Bacterial Type Strains, Phase II (KMG-II): from individual species to whole genera.</title>
        <authorList>
            <person name="Goeker M."/>
        </authorList>
    </citation>
    <scope>NUCLEOTIDE SEQUENCE [LARGE SCALE GENOMIC DNA]</scope>
    <source>
        <strain evidence="8 9">DSM 29955</strain>
    </source>
</reference>
<dbReference type="EMBL" id="QBUD01000015">
    <property type="protein sequence ID" value="PUB11107.1"/>
    <property type="molecule type" value="Genomic_DNA"/>
</dbReference>
<dbReference type="InterPro" id="IPR023048">
    <property type="entry name" value="NADH:quinone_OxRdtase_FMN_depd"/>
</dbReference>
<comment type="catalytic activity">
    <reaction evidence="5">
        <text>N,N-dimethyl-1,4-phenylenediamine + anthranilate + 2 NAD(+) = 2-(4-dimethylaminophenyl)diazenylbenzoate + 2 NADH + 2 H(+)</text>
        <dbReference type="Rhea" id="RHEA:55872"/>
        <dbReference type="ChEBI" id="CHEBI:15378"/>
        <dbReference type="ChEBI" id="CHEBI:15783"/>
        <dbReference type="ChEBI" id="CHEBI:16567"/>
        <dbReference type="ChEBI" id="CHEBI:57540"/>
        <dbReference type="ChEBI" id="CHEBI:57945"/>
        <dbReference type="ChEBI" id="CHEBI:71579"/>
        <dbReference type="EC" id="1.7.1.17"/>
    </reaction>
    <physiologicalReaction direction="right-to-left" evidence="5">
        <dbReference type="Rhea" id="RHEA:55874"/>
    </physiologicalReaction>
</comment>
<proteinExistence type="inferred from homology"/>
<dbReference type="Proteomes" id="UP000244523">
    <property type="component" value="Unassembled WGS sequence"/>
</dbReference>
<comment type="function">
    <text evidence="6">Also exhibits azoreductase activity. Catalyzes the reductive cleavage of the azo bond in aromatic azo compounds to the corresponding amines.</text>
</comment>
<comment type="subunit">
    <text evidence="6">Homodimer.</text>
</comment>
<evidence type="ECO:0000313" key="9">
    <source>
        <dbReference type="Proteomes" id="UP000244523"/>
    </source>
</evidence>
<keyword evidence="3 6" id="KW-0560">Oxidoreductase</keyword>
<keyword evidence="1 6" id="KW-0285">Flavoprotein</keyword>
<dbReference type="InterPro" id="IPR003680">
    <property type="entry name" value="Flavodoxin_fold"/>
</dbReference>
<dbReference type="RefSeq" id="WP_108388264.1">
    <property type="nucleotide sequence ID" value="NZ_QBUD01000015.1"/>
</dbReference>
<comment type="catalytic activity">
    <reaction evidence="6">
        <text>2 a quinone + NADH + H(+) = 2 a 1,4-benzosemiquinone + NAD(+)</text>
        <dbReference type="Rhea" id="RHEA:65952"/>
        <dbReference type="ChEBI" id="CHEBI:15378"/>
        <dbReference type="ChEBI" id="CHEBI:57540"/>
        <dbReference type="ChEBI" id="CHEBI:57945"/>
        <dbReference type="ChEBI" id="CHEBI:132124"/>
        <dbReference type="ChEBI" id="CHEBI:134225"/>
    </reaction>
</comment>
<comment type="caution">
    <text evidence="6">Lacks conserved residue(s) required for the propagation of feature annotation.</text>
</comment>
<feature type="binding site" evidence="6">
    <location>
        <begin position="16"/>
        <end position="18"/>
    </location>
    <ligand>
        <name>FMN</name>
        <dbReference type="ChEBI" id="CHEBI:58210"/>
    </ligand>
</feature>
<name>A0A2T6K8Q3_9RHOB</name>
<comment type="similarity">
    <text evidence="6">Belongs to the azoreductase type 1 family.</text>
</comment>
<dbReference type="PANTHER" id="PTHR43741">
    <property type="entry name" value="FMN-DEPENDENT NADH-AZOREDUCTASE 1"/>
    <property type="match status" value="1"/>
</dbReference>